<protein>
    <submittedName>
        <fullName evidence="7">Redoxin domain protein</fullName>
    </submittedName>
</protein>
<organism evidence="7">
    <name type="scientific">mine drainage metagenome</name>
    <dbReference type="NCBI Taxonomy" id="410659"/>
    <lineage>
        <taxon>unclassified sequences</taxon>
        <taxon>metagenomes</taxon>
        <taxon>ecological metagenomes</taxon>
    </lineage>
</organism>
<feature type="domain" description="Thioredoxin" evidence="5">
    <location>
        <begin position="30"/>
        <end position="169"/>
    </location>
</feature>
<dbReference type="GO" id="GO:0016209">
    <property type="term" value="F:antioxidant activity"/>
    <property type="evidence" value="ECO:0007669"/>
    <property type="project" value="InterPro"/>
</dbReference>
<keyword evidence="3" id="KW-1015">Disulfide bond</keyword>
<evidence type="ECO:0000256" key="1">
    <source>
        <dbReference type="ARBA" id="ARBA00004196"/>
    </source>
</evidence>
<keyword evidence="4" id="KW-0676">Redox-active center</keyword>
<dbReference type="GO" id="GO:0016491">
    <property type="term" value="F:oxidoreductase activity"/>
    <property type="evidence" value="ECO:0007669"/>
    <property type="project" value="InterPro"/>
</dbReference>
<dbReference type="AlphaFoldDB" id="T1BF70"/>
<reference evidence="7" key="1">
    <citation type="submission" date="2013-08" db="EMBL/GenBank/DDBJ databases">
        <authorList>
            <person name="Mendez C."/>
            <person name="Richter M."/>
            <person name="Ferrer M."/>
            <person name="Sanchez J."/>
        </authorList>
    </citation>
    <scope>NUCLEOTIDE SEQUENCE</scope>
</reference>
<evidence type="ECO:0000256" key="4">
    <source>
        <dbReference type="ARBA" id="ARBA00023284"/>
    </source>
</evidence>
<dbReference type="InterPro" id="IPR013766">
    <property type="entry name" value="Thioredoxin_domain"/>
</dbReference>
<evidence type="ECO:0000256" key="2">
    <source>
        <dbReference type="ARBA" id="ARBA00022748"/>
    </source>
</evidence>
<dbReference type="PANTHER" id="PTHR42852">
    <property type="entry name" value="THIOL:DISULFIDE INTERCHANGE PROTEIN DSBE"/>
    <property type="match status" value="1"/>
</dbReference>
<evidence type="ECO:0000256" key="3">
    <source>
        <dbReference type="ARBA" id="ARBA00023157"/>
    </source>
</evidence>
<dbReference type="EMBL" id="AUZY01003417">
    <property type="protein sequence ID" value="EQD69323.1"/>
    <property type="molecule type" value="Genomic_DNA"/>
</dbReference>
<dbReference type="GO" id="GO:0030313">
    <property type="term" value="C:cell envelope"/>
    <property type="evidence" value="ECO:0007669"/>
    <property type="project" value="UniProtKB-SubCell"/>
</dbReference>
<name>T1BF70_9ZZZZ</name>
<comment type="caution">
    <text evidence="7">The sequence shown here is derived from an EMBL/GenBank/DDBJ whole genome shotgun (WGS) entry which is preliminary data.</text>
</comment>
<dbReference type="PANTHER" id="PTHR42852:SF6">
    <property type="entry name" value="THIOL:DISULFIDE INTERCHANGE PROTEIN DSBE"/>
    <property type="match status" value="1"/>
</dbReference>
<gene>
    <name evidence="7" type="ORF">B1A_05725</name>
    <name evidence="6" type="ORF">B1B_05399</name>
</gene>
<dbReference type="SUPFAM" id="SSF52833">
    <property type="entry name" value="Thioredoxin-like"/>
    <property type="match status" value="1"/>
</dbReference>
<dbReference type="Pfam" id="PF00578">
    <property type="entry name" value="AhpC-TSA"/>
    <property type="match status" value="1"/>
</dbReference>
<accession>T1BF70</accession>
<evidence type="ECO:0000259" key="5">
    <source>
        <dbReference type="PROSITE" id="PS51352"/>
    </source>
</evidence>
<keyword evidence="2" id="KW-0201">Cytochrome c-type biogenesis</keyword>
<evidence type="ECO:0000313" key="7">
    <source>
        <dbReference type="EMBL" id="EQD71581.1"/>
    </source>
</evidence>
<dbReference type="EMBL" id="AUZX01004177">
    <property type="protein sequence ID" value="EQD71581.1"/>
    <property type="molecule type" value="Genomic_DNA"/>
</dbReference>
<dbReference type="InterPro" id="IPR000866">
    <property type="entry name" value="AhpC/TSA"/>
</dbReference>
<reference evidence="7" key="2">
    <citation type="journal article" date="2014" name="ISME J.">
        <title>Microbial stratification in low pH oxic and suboxic macroscopic growths along an acid mine drainage.</title>
        <authorList>
            <person name="Mendez-Garcia C."/>
            <person name="Mesa V."/>
            <person name="Sprenger R.R."/>
            <person name="Richter M."/>
            <person name="Diez M.S."/>
            <person name="Solano J."/>
            <person name="Bargiela R."/>
            <person name="Golyshina O.V."/>
            <person name="Manteca A."/>
            <person name="Ramos J.L."/>
            <person name="Gallego J.R."/>
            <person name="Llorente I."/>
            <person name="Martins Dos Santos V.A."/>
            <person name="Jensen O.N."/>
            <person name="Pelaez A.I."/>
            <person name="Sanchez J."/>
            <person name="Ferrer M."/>
        </authorList>
    </citation>
    <scope>NUCLEOTIDE SEQUENCE</scope>
</reference>
<proteinExistence type="predicted"/>
<dbReference type="Gene3D" id="3.40.30.10">
    <property type="entry name" value="Glutaredoxin"/>
    <property type="match status" value="1"/>
</dbReference>
<dbReference type="CDD" id="cd02966">
    <property type="entry name" value="TlpA_like_family"/>
    <property type="match status" value="1"/>
</dbReference>
<comment type="subcellular location">
    <subcellularLocation>
        <location evidence="1">Cell envelope</location>
    </subcellularLocation>
</comment>
<dbReference type="PROSITE" id="PS51352">
    <property type="entry name" value="THIOREDOXIN_2"/>
    <property type="match status" value="1"/>
</dbReference>
<sequence length="174" mass="18616">MVWRKAVLALALALVAGAALWWTLAPAWRHRAGTLAPALVMPLLGGGNIDLARLRGRPVLIDFWAPDCAPCVAELPVLERLTRTDAGRFTLIGVAMSYSDPDALRAIAARAGITYPLVWDRDGRIAAAFGGVRVTPTQVLIGADGRIQARVEGGLASPLLRQVLRHDGVNDAQR</sequence>
<dbReference type="InterPro" id="IPR050553">
    <property type="entry name" value="Thioredoxin_ResA/DsbE_sf"/>
</dbReference>
<evidence type="ECO:0000313" key="6">
    <source>
        <dbReference type="EMBL" id="EQD69323.1"/>
    </source>
</evidence>
<dbReference type="InterPro" id="IPR036249">
    <property type="entry name" value="Thioredoxin-like_sf"/>
</dbReference>
<dbReference type="GO" id="GO:0017004">
    <property type="term" value="P:cytochrome complex assembly"/>
    <property type="evidence" value="ECO:0007669"/>
    <property type="project" value="UniProtKB-KW"/>
</dbReference>